<evidence type="ECO:0000256" key="6">
    <source>
        <dbReference type="ARBA" id="ARBA00022968"/>
    </source>
</evidence>
<evidence type="ECO:0000256" key="7">
    <source>
        <dbReference type="ARBA" id="ARBA00022989"/>
    </source>
</evidence>
<organism evidence="12 13">
    <name type="scientific">Spodoptera exigua</name>
    <name type="common">Beet armyworm</name>
    <name type="synonym">Noctua fulgens</name>
    <dbReference type="NCBI Taxonomy" id="7107"/>
    <lineage>
        <taxon>Eukaryota</taxon>
        <taxon>Metazoa</taxon>
        <taxon>Ecdysozoa</taxon>
        <taxon>Arthropoda</taxon>
        <taxon>Hexapoda</taxon>
        <taxon>Insecta</taxon>
        <taxon>Pterygota</taxon>
        <taxon>Neoptera</taxon>
        <taxon>Endopterygota</taxon>
        <taxon>Lepidoptera</taxon>
        <taxon>Glossata</taxon>
        <taxon>Ditrysia</taxon>
        <taxon>Noctuoidea</taxon>
        <taxon>Noctuidae</taxon>
        <taxon>Amphipyrinae</taxon>
        <taxon>Spodoptera</taxon>
    </lineage>
</organism>
<keyword evidence="10" id="KW-0325">Glycoprotein</keyword>
<accession>A0A922SNJ9</accession>
<dbReference type="Proteomes" id="UP000814243">
    <property type="component" value="Unassembled WGS sequence"/>
</dbReference>
<evidence type="ECO:0000313" key="12">
    <source>
        <dbReference type="EMBL" id="KAH9643921.1"/>
    </source>
</evidence>
<keyword evidence="9" id="KW-0472">Membrane</keyword>
<comment type="caution">
    <text evidence="12">The sequence shown here is derived from an EMBL/GenBank/DDBJ whole genome shotgun (WGS) entry which is preliminary data.</text>
</comment>
<dbReference type="EC" id="2.4.1.-" evidence="11"/>
<dbReference type="FunFam" id="3.90.550.50:FF:000001">
    <property type="entry name" value="Hexosyltransferase"/>
    <property type="match status" value="1"/>
</dbReference>
<evidence type="ECO:0000256" key="2">
    <source>
        <dbReference type="ARBA" id="ARBA00008661"/>
    </source>
</evidence>
<dbReference type="GO" id="GO:0006493">
    <property type="term" value="P:protein O-linked glycosylation"/>
    <property type="evidence" value="ECO:0007669"/>
    <property type="project" value="TreeGrafter"/>
</dbReference>
<comment type="similarity">
    <text evidence="2 11">Belongs to the glycosyltransferase 31 family.</text>
</comment>
<evidence type="ECO:0000256" key="10">
    <source>
        <dbReference type="ARBA" id="ARBA00023180"/>
    </source>
</evidence>
<dbReference type="GO" id="GO:0000139">
    <property type="term" value="C:Golgi membrane"/>
    <property type="evidence" value="ECO:0007669"/>
    <property type="project" value="UniProtKB-SubCell"/>
</dbReference>
<evidence type="ECO:0000256" key="4">
    <source>
        <dbReference type="ARBA" id="ARBA00022679"/>
    </source>
</evidence>
<evidence type="ECO:0000313" key="13">
    <source>
        <dbReference type="Proteomes" id="UP000814243"/>
    </source>
</evidence>
<comment type="subcellular location">
    <subcellularLocation>
        <location evidence="1 11">Golgi apparatus membrane</location>
        <topology evidence="1 11">Single-pass type II membrane protein</topology>
    </subcellularLocation>
</comment>
<evidence type="ECO:0000256" key="5">
    <source>
        <dbReference type="ARBA" id="ARBA00022692"/>
    </source>
</evidence>
<dbReference type="EMBL" id="JACEFF010000106">
    <property type="protein sequence ID" value="KAH9643921.1"/>
    <property type="molecule type" value="Genomic_DNA"/>
</dbReference>
<evidence type="ECO:0000256" key="9">
    <source>
        <dbReference type="ARBA" id="ARBA00023136"/>
    </source>
</evidence>
<evidence type="ECO:0000256" key="1">
    <source>
        <dbReference type="ARBA" id="ARBA00004323"/>
    </source>
</evidence>
<proteinExistence type="inferred from homology"/>
<dbReference type="InterPro" id="IPR002659">
    <property type="entry name" value="Glyco_trans_31"/>
</dbReference>
<reference evidence="12" key="1">
    <citation type="journal article" date="2021" name="G3 (Bethesda)">
        <title>Genome and transcriptome analysis of the beet armyworm Spodoptera exigua reveals targets for pest control. .</title>
        <authorList>
            <person name="Simon S."/>
            <person name="Breeschoten T."/>
            <person name="Jansen H.J."/>
            <person name="Dirks R.P."/>
            <person name="Schranz M.E."/>
            <person name="Ros V.I.D."/>
        </authorList>
    </citation>
    <scope>NUCLEOTIDE SEQUENCE</scope>
    <source>
        <strain evidence="12">TB_SE_WUR_2020</strain>
    </source>
</reference>
<keyword evidence="5" id="KW-0812">Transmembrane</keyword>
<dbReference type="PANTHER" id="PTHR11214:SF376">
    <property type="entry name" value="HEXOSYLTRANSFERASE"/>
    <property type="match status" value="1"/>
</dbReference>
<dbReference type="Gene3D" id="3.90.550.50">
    <property type="match status" value="1"/>
</dbReference>
<keyword evidence="6" id="KW-0735">Signal-anchor</keyword>
<evidence type="ECO:0000256" key="8">
    <source>
        <dbReference type="ARBA" id="ARBA00023034"/>
    </source>
</evidence>
<sequence>MAEGLDTTVHKILLTGLAISFVLNYYTEYGSKIIEIENPAFSLLGPFNTTQIVANDNYNQLIDIDDFTFIINPQPCENYPAGFLLMIIVTSNPTNNENRRVIRNTWGKNHDTTKVVFLVGLSNNISISNQIINESNSYGDIVQGNFIDAYRNMTYKHVMGLKWIVHHCPKVKYILKADDDILVNSPQMLRFLGRELSPWGARDLIGCRVREHTKALRYKSKWQVTEEEYAAEYYPTYCPGWAILYSQDVVPRLLKVAQTLPYFWIDDVHITGVIADKIGVPRTQLASFILSTISIQKLKVLGPKYIEQFMFSPPDMSLDKIMAIWNLISE</sequence>
<keyword evidence="8 11" id="KW-0333">Golgi apparatus</keyword>
<dbReference type="AlphaFoldDB" id="A0A922SNJ9"/>
<dbReference type="GO" id="GO:0016758">
    <property type="term" value="F:hexosyltransferase activity"/>
    <property type="evidence" value="ECO:0007669"/>
    <property type="project" value="InterPro"/>
</dbReference>
<keyword evidence="7" id="KW-1133">Transmembrane helix</keyword>
<evidence type="ECO:0000256" key="3">
    <source>
        <dbReference type="ARBA" id="ARBA00022676"/>
    </source>
</evidence>
<gene>
    <name evidence="12" type="ORF">HF086_016471</name>
</gene>
<protein>
    <recommendedName>
        <fullName evidence="11">Hexosyltransferase</fullName>
        <ecNumber evidence="11">2.4.1.-</ecNumber>
    </recommendedName>
</protein>
<keyword evidence="3 11" id="KW-0328">Glycosyltransferase</keyword>
<dbReference type="PANTHER" id="PTHR11214">
    <property type="entry name" value="BETA-1,3-N-ACETYLGLUCOSAMINYLTRANSFERASE"/>
    <property type="match status" value="1"/>
</dbReference>
<dbReference type="Pfam" id="PF01762">
    <property type="entry name" value="Galactosyl_T"/>
    <property type="match status" value="1"/>
</dbReference>
<name>A0A922SNJ9_SPOEX</name>
<keyword evidence="4" id="KW-0808">Transferase</keyword>
<evidence type="ECO:0000256" key="11">
    <source>
        <dbReference type="RuleBase" id="RU363063"/>
    </source>
</evidence>